<keyword evidence="1" id="KW-0732">Signal</keyword>
<feature type="signal peptide" evidence="1">
    <location>
        <begin position="1"/>
        <end position="18"/>
    </location>
</feature>
<feature type="chain" id="PRO_5034721190" evidence="1">
    <location>
        <begin position="19"/>
        <end position="162"/>
    </location>
</feature>
<comment type="caution">
    <text evidence="2">The sequence shown here is derived from an EMBL/GenBank/DDBJ whole genome shotgun (WGS) entry which is preliminary data.</text>
</comment>
<evidence type="ECO:0000313" key="3">
    <source>
        <dbReference type="Proteomes" id="UP000559256"/>
    </source>
</evidence>
<name>A0A8H5ET93_9AGAR</name>
<dbReference type="EMBL" id="JAACJM010000540">
    <property type="protein sequence ID" value="KAF5311561.1"/>
    <property type="molecule type" value="Genomic_DNA"/>
</dbReference>
<protein>
    <submittedName>
        <fullName evidence="2">Uncharacterized protein</fullName>
    </submittedName>
</protein>
<evidence type="ECO:0000313" key="2">
    <source>
        <dbReference type="EMBL" id="KAF5311561.1"/>
    </source>
</evidence>
<sequence>MRNLLPLVTLALTGLVAADLFVTEYAVELPNPVDGFEACQKTHCDRDLWETLTTRGTALCGFSTIDTVGYRRAGDDSTSAIYKCDDSIVPLIFTRIVDDFAFAAHWSVSVSQEWPSAPAKRDFSPVKLNPSTGTISVSHTECPDGNNVTITTIDANGVTETV</sequence>
<dbReference type="AlphaFoldDB" id="A0A8H5ET93"/>
<accession>A0A8H5ET93</accession>
<proteinExistence type="predicted"/>
<evidence type="ECO:0000256" key="1">
    <source>
        <dbReference type="SAM" id="SignalP"/>
    </source>
</evidence>
<gene>
    <name evidence="2" type="ORF">D9758_018404</name>
</gene>
<keyword evidence="3" id="KW-1185">Reference proteome</keyword>
<dbReference type="Proteomes" id="UP000559256">
    <property type="component" value="Unassembled WGS sequence"/>
</dbReference>
<organism evidence="2 3">
    <name type="scientific">Tetrapyrgos nigripes</name>
    <dbReference type="NCBI Taxonomy" id="182062"/>
    <lineage>
        <taxon>Eukaryota</taxon>
        <taxon>Fungi</taxon>
        <taxon>Dikarya</taxon>
        <taxon>Basidiomycota</taxon>
        <taxon>Agaricomycotina</taxon>
        <taxon>Agaricomycetes</taxon>
        <taxon>Agaricomycetidae</taxon>
        <taxon>Agaricales</taxon>
        <taxon>Marasmiineae</taxon>
        <taxon>Marasmiaceae</taxon>
        <taxon>Tetrapyrgos</taxon>
    </lineage>
</organism>
<reference evidence="2 3" key="1">
    <citation type="journal article" date="2020" name="ISME J.">
        <title>Uncovering the hidden diversity of litter-decomposition mechanisms in mushroom-forming fungi.</title>
        <authorList>
            <person name="Floudas D."/>
            <person name="Bentzer J."/>
            <person name="Ahren D."/>
            <person name="Johansson T."/>
            <person name="Persson P."/>
            <person name="Tunlid A."/>
        </authorList>
    </citation>
    <scope>NUCLEOTIDE SEQUENCE [LARGE SCALE GENOMIC DNA]</scope>
    <source>
        <strain evidence="2 3">CBS 291.85</strain>
    </source>
</reference>